<evidence type="ECO:0000313" key="2">
    <source>
        <dbReference type="EMBL" id="HII60223.1"/>
    </source>
</evidence>
<evidence type="ECO:0000256" key="1">
    <source>
        <dbReference type="SAM" id="Phobius"/>
    </source>
</evidence>
<proteinExistence type="predicted"/>
<dbReference type="AlphaFoldDB" id="A0A832T8F0"/>
<feature type="transmembrane region" description="Helical" evidence="1">
    <location>
        <begin position="107"/>
        <end position="129"/>
    </location>
</feature>
<organism evidence="2 3">
    <name type="scientific">Pyrococcus horikoshii</name>
    <dbReference type="NCBI Taxonomy" id="53953"/>
    <lineage>
        <taxon>Archaea</taxon>
        <taxon>Methanobacteriati</taxon>
        <taxon>Methanobacteriota</taxon>
        <taxon>Thermococci</taxon>
        <taxon>Thermococcales</taxon>
        <taxon>Thermococcaceae</taxon>
        <taxon>Pyrococcus</taxon>
    </lineage>
</organism>
<keyword evidence="1" id="KW-0472">Membrane</keyword>
<keyword evidence="1" id="KW-0812">Transmembrane</keyword>
<dbReference type="RefSeq" id="WP_010885297.1">
    <property type="nucleotide sequence ID" value="NZ_DUJN01000002.1"/>
</dbReference>
<evidence type="ECO:0000313" key="3">
    <source>
        <dbReference type="Proteomes" id="UP000617544"/>
    </source>
</evidence>
<gene>
    <name evidence="2" type="ORF">HA331_00340</name>
</gene>
<dbReference type="EMBL" id="DUJN01000002">
    <property type="protein sequence ID" value="HII60223.1"/>
    <property type="molecule type" value="Genomic_DNA"/>
</dbReference>
<dbReference type="Proteomes" id="UP000617544">
    <property type="component" value="Unassembled WGS sequence"/>
</dbReference>
<accession>A0A832T8F0</accession>
<name>A0A832T8F0_PYRHR</name>
<dbReference type="OMA" id="FTITWIV"/>
<sequence length="194" mass="21629">MELQLMIGYGLLLVFFLMKLIIGITKTLIRVPVEFVGGENLDKRTWPSLTFNLITIFVGLLVFYLMLRKSMVLALLLPFSFRSGANFGRFLVYSIHDAKILKEEKGIFGVVSLTLLLLELSFLLALIVISQSLYVALNGVSLSLLLWFSGLTFGCGFGLIVANTSRGLLMRDSIALLTFLGAKKIKKINLLSRF</sequence>
<comment type="caution">
    <text evidence="2">The sequence shown here is derived from an EMBL/GenBank/DDBJ whole genome shotgun (WGS) entry which is preliminary data.</text>
</comment>
<feature type="transmembrane region" description="Helical" evidence="1">
    <location>
        <begin position="141"/>
        <end position="162"/>
    </location>
</feature>
<dbReference type="GeneID" id="1443532"/>
<feature type="transmembrane region" description="Helical" evidence="1">
    <location>
        <begin position="49"/>
        <end position="67"/>
    </location>
</feature>
<keyword evidence="1" id="KW-1133">Transmembrane helix</keyword>
<feature type="transmembrane region" description="Helical" evidence="1">
    <location>
        <begin position="6"/>
        <end position="29"/>
    </location>
</feature>
<reference evidence="2" key="1">
    <citation type="journal article" date="2020" name="bioRxiv">
        <title>A rank-normalized archaeal taxonomy based on genome phylogeny resolves widespread incomplete and uneven classifications.</title>
        <authorList>
            <person name="Rinke C."/>
            <person name="Chuvochina M."/>
            <person name="Mussig A.J."/>
            <person name="Chaumeil P.-A."/>
            <person name="Waite D.W."/>
            <person name="Whitman W.B."/>
            <person name="Parks D.H."/>
            <person name="Hugenholtz P."/>
        </authorList>
    </citation>
    <scope>NUCLEOTIDE SEQUENCE</scope>
    <source>
        <strain evidence="2">UBA8834</strain>
    </source>
</reference>
<protein>
    <submittedName>
        <fullName evidence="2">Uncharacterized protein</fullName>
    </submittedName>
</protein>